<comment type="subcellular location">
    <subcellularLocation>
        <location evidence="1">Membrane</location>
        <topology evidence="1">Multi-pass membrane protein</topology>
    </subcellularLocation>
</comment>
<feature type="transmembrane region" description="Helical" evidence="11">
    <location>
        <begin position="1212"/>
        <end position="1238"/>
    </location>
</feature>
<keyword evidence="5" id="KW-0106">Calcium</keyword>
<feature type="transmembrane region" description="Helical" evidence="11">
    <location>
        <begin position="492"/>
        <end position="518"/>
    </location>
</feature>
<dbReference type="Pfam" id="PF14703">
    <property type="entry name" value="PHM7_cyt"/>
    <property type="match status" value="2"/>
</dbReference>
<dbReference type="Proteomes" id="UP001164929">
    <property type="component" value="Chromosome 1"/>
</dbReference>
<dbReference type="PANTHER" id="PTHR13018">
    <property type="entry name" value="PROBABLE MEMBRANE PROTEIN DUF221-RELATED"/>
    <property type="match status" value="1"/>
</dbReference>
<keyword evidence="10" id="KW-0175">Coiled coil</keyword>
<feature type="transmembrane region" description="Helical" evidence="11">
    <location>
        <begin position="147"/>
        <end position="166"/>
    </location>
</feature>
<feature type="transmembrane region" description="Helical" evidence="11">
    <location>
        <begin position="1181"/>
        <end position="1200"/>
    </location>
</feature>
<feature type="domain" description="CSC1/OSCA1-like 7TM region" evidence="12">
    <location>
        <begin position="1087"/>
        <end position="1358"/>
    </location>
</feature>
<evidence type="ECO:0000256" key="8">
    <source>
        <dbReference type="ARBA" id="ARBA00023136"/>
    </source>
</evidence>
<feature type="transmembrane region" description="Helical" evidence="11">
    <location>
        <begin position="1089"/>
        <end position="1112"/>
    </location>
</feature>
<evidence type="ECO:0000313" key="15">
    <source>
        <dbReference type="EMBL" id="KAJ7014243.1"/>
    </source>
</evidence>
<evidence type="ECO:0008006" key="17">
    <source>
        <dbReference type="Google" id="ProtNLM"/>
    </source>
</evidence>
<feature type="coiled-coil region" evidence="10">
    <location>
        <begin position="283"/>
        <end position="310"/>
    </location>
</feature>
<feature type="transmembrane region" description="Helical" evidence="11">
    <location>
        <begin position="421"/>
        <end position="441"/>
    </location>
</feature>
<comment type="similarity">
    <text evidence="2">Belongs to the CSC1 (TC 1.A.17) family.</text>
</comment>
<evidence type="ECO:0000256" key="11">
    <source>
        <dbReference type="SAM" id="Phobius"/>
    </source>
</evidence>
<keyword evidence="9" id="KW-0407">Ion channel</keyword>
<dbReference type="InterPro" id="IPR003864">
    <property type="entry name" value="CSC1/OSCA1-like_7TM"/>
</dbReference>
<feature type="transmembrane region" description="Helical" evidence="11">
    <location>
        <begin position="1365"/>
        <end position="1383"/>
    </location>
</feature>
<dbReference type="GO" id="GO:0005886">
    <property type="term" value="C:plasma membrane"/>
    <property type="evidence" value="ECO:0007669"/>
    <property type="project" value="TreeGrafter"/>
</dbReference>
<sequence>MDFTSFLTSLGTSFFIFVVLMLLFTWLSRKPGNSFVYYPNRILKGLDPWEGGSRSRNPCAWIREALSSSEQDVINMSGVDAAVYFVFLSTALAILVLSGLVLLPVLLPVAATDDNVKMQKVKGNSSISFSEIDKLLMGNVKGGSPRLWAFLIATYWVSLVTYFFLWKAYAHVSGMRANALMSPELKPEQFAVLVRDIPHVPEGQTRKEQVDSYFKSIYPETFYRSMVVTNNKQVNKIYKELEGYKKKHAHAEAVYNESKKTGKPEGLRPTIRTGPLGIVGRKVDSIEHYNEKIKELIQKLEAEQKVTLREKQQPCAFAFFTNRVTAASAAQSLHAQMVDTWTVMEAPEPRQIIWSNLKIKLFQRIIRQYVVCFIVALTILFYMIPIGFISALTTLDNLKKLLPFLKPIVNIVSVKTVLEAYLPQIALIVFLALLPKLLLALSKAEGIPSVGHAVRATSGKYFYFTILNVFIGVTLGGTLFETFKSIENEPNSIVSLLASSLPGNATFFLTFVALKFFVGYGLELSRIVPLIIFHLKKKYLCKTEAELKEAWFPGDFGYATRIPGDMLVLTIVLCYSVIAPLIIPFGVVYFGLGWLVLRNQALKVYAPSYETYGRMWPHIHTRVIAALILYQVTMFGYFGVKKFSFSTLLLIPLPIVSLLFAFVCQKKFYRSFSDTALEVACRELKEIPNMERIYRSFIPPSLSSEKADDDHFEDALSQRVMDYTSFLTSLGTSFLIFVVLMLLFTWLSRKPGNSFVYYPNRILKGLDPWEGGSRSRNPCAWIREALSSSEQDVINMSGVDAAVYFVFLSTALAILVLSGLVLLPVLLPVAATDDNVEMQKVKGNSSTSFSEIDKLLMGNVKGGSPRLWAFLIATYWVSLVTYFLSWKAYVHVSGLRANALMSPELKPEQFAVLVRDIPHVPEGQTRKEQVDSYFKSIYPETFYRSMVVTNNKQVNKIYKELEGYKKKHAHAEAVYNESKKTGKPEGLRPTIRTGPLGIVGRKVDSIEHYNEKIKELIPKLEAEQKVTLREKQQPCAFAFFTNRVTAASAAQSLHAQMVDTWTVMEAPEPRQILWSNLKIKLFQRIIRQYVVCFIAALTILFYMIPIGFISALTTLDNLKKLLPFLKPIVNIVSVKTVLEAYLPQIALIVFLALLPKLLLALSKAEGIPSVGHAVRATSGKYFYFTILNVFIGVTLGGTLFETFKSIEKEPNSIVSLLASSLPGNATFFLTFVALKFFVGYGLELSRIVPLIIFHLKRKYLCKTEAELKEAWFPGDFGYATRIPGDMLVLTIVLCYSVIAPLIIPFGVVYFGLGWLVLRNQALKVYAPSFETNGRMWPHIHTRVIAALILYQVTMFGYFGVKKFSFSTLLLIPLPIVSLLFAFVCQKKFYRSFSDTALEVACRELKEIPNMERIYRSFIPPSLSSEKADDDHFEDALSQVSRVGSFA</sequence>
<feature type="transmembrane region" description="Helical" evidence="11">
    <location>
        <begin position="617"/>
        <end position="638"/>
    </location>
</feature>
<dbReference type="EMBL" id="JAQIZT010000001">
    <property type="protein sequence ID" value="KAJ7014243.1"/>
    <property type="molecule type" value="Genomic_DNA"/>
</dbReference>
<protein>
    <recommendedName>
        <fullName evidence="17">CSC1-like protein ERD4</fullName>
    </recommendedName>
</protein>
<evidence type="ECO:0000256" key="5">
    <source>
        <dbReference type="ARBA" id="ARBA00022837"/>
    </source>
</evidence>
<keyword evidence="6 11" id="KW-1133">Transmembrane helix</keyword>
<dbReference type="Pfam" id="PF13967">
    <property type="entry name" value="RSN1_TM"/>
    <property type="match status" value="2"/>
</dbReference>
<evidence type="ECO:0000256" key="1">
    <source>
        <dbReference type="ARBA" id="ARBA00004141"/>
    </source>
</evidence>
<evidence type="ECO:0000259" key="13">
    <source>
        <dbReference type="Pfam" id="PF13967"/>
    </source>
</evidence>
<feature type="transmembrane region" description="Helical" evidence="11">
    <location>
        <begin position="6"/>
        <end position="27"/>
    </location>
</feature>
<feature type="transmembrane region" description="Helical" evidence="11">
    <location>
        <begin position="369"/>
        <end position="392"/>
    </location>
</feature>
<evidence type="ECO:0000256" key="10">
    <source>
        <dbReference type="SAM" id="Coils"/>
    </source>
</evidence>
<dbReference type="Pfam" id="PF02714">
    <property type="entry name" value="RSN1_7TM"/>
    <property type="match status" value="2"/>
</dbReference>
<feature type="transmembrane region" description="Helical" evidence="11">
    <location>
        <begin position="726"/>
        <end position="747"/>
    </location>
</feature>
<gene>
    <name evidence="15" type="ORF">NC653_003756</name>
</gene>
<keyword evidence="8 11" id="KW-0472">Membrane</keyword>
<dbReference type="InterPro" id="IPR032880">
    <property type="entry name" value="CSC1/OSCA1-like_N"/>
</dbReference>
<name>A0AAD6WIJ6_9ROSI</name>
<feature type="transmembrane region" description="Helical" evidence="11">
    <location>
        <begin position="461"/>
        <end position="480"/>
    </location>
</feature>
<proteinExistence type="inferred from homology"/>
<feature type="domain" description="CSC1/OSCA1-like N-terminal transmembrane" evidence="13">
    <location>
        <begin position="5"/>
        <end position="167"/>
    </location>
</feature>
<dbReference type="InterPro" id="IPR027815">
    <property type="entry name" value="CSC1/OSCA1-like_cyt"/>
</dbReference>
<feature type="transmembrane region" description="Helical" evidence="11">
    <location>
        <begin position="1287"/>
        <end position="1317"/>
    </location>
</feature>
<dbReference type="InterPro" id="IPR045122">
    <property type="entry name" value="Csc1-like"/>
</dbReference>
<feature type="transmembrane region" description="Helical" evidence="11">
    <location>
        <begin position="867"/>
        <end position="886"/>
    </location>
</feature>
<evidence type="ECO:0000259" key="12">
    <source>
        <dbReference type="Pfam" id="PF02714"/>
    </source>
</evidence>
<evidence type="ECO:0000256" key="6">
    <source>
        <dbReference type="ARBA" id="ARBA00022989"/>
    </source>
</evidence>
<dbReference type="PANTHER" id="PTHR13018:SF100">
    <property type="entry name" value="CSC1-LIKE PROTEIN ERD4"/>
    <property type="match status" value="1"/>
</dbReference>
<evidence type="ECO:0000259" key="14">
    <source>
        <dbReference type="Pfam" id="PF14703"/>
    </source>
</evidence>
<reference evidence="15 16" key="1">
    <citation type="journal article" date="2023" name="Mol. Ecol. Resour.">
        <title>Chromosome-level genome assembly of a triploid poplar Populus alba 'Berolinensis'.</title>
        <authorList>
            <person name="Chen S."/>
            <person name="Yu Y."/>
            <person name="Wang X."/>
            <person name="Wang S."/>
            <person name="Zhang T."/>
            <person name="Zhou Y."/>
            <person name="He R."/>
            <person name="Meng N."/>
            <person name="Wang Y."/>
            <person name="Liu W."/>
            <person name="Liu Z."/>
            <person name="Liu J."/>
            <person name="Guo Q."/>
            <person name="Huang H."/>
            <person name="Sederoff R.R."/>
            <person name="Wang G."/>
            <person name="Qu G."/>
            <person name="Chen S."/>
        </authorList>
    </citation>
    <scope>NUCLEOTIDE SEQUENCE [LARGE SCALE GENOMIC DNA]</scope>
    <source>
        <strain evidence="15">SC-2020</strain>
    </source>
</reference>
<evidence type="ECO:0000256" key="7">
    <source>
        <dbReference type="ARBA" id="ARBA00023065"/>
    </source>
</evidence>
<evidence type="ECO:0000256" key="9">
    <source>
        <dbReference type="ARBA" id="ARBA00023303"/>
    </source>
</evidence>
<feature type="transmembrane region" description="Helical" evidence="11">
    <location>
        <begin position="801"/>
        <end position="827"/>
    </location>
</feature>
<evidence type="ECO:0000256" key="4">
    <source>
        <dbReference type="ARBA" id="ARBA00022692"/>
    </source>
</evidence>
<feature type="transmembrane region" description="Helical" evidence="11">
    <location>
        <begin position="645"/>
        <end position="663"/>
    </location>
</feature>
<keyword evidence="4 11" id="KW-0812">Transmembrane</keyword>
<comment type="caution">
    <text evidence="15">The sequence shown here is derived from an EMBL/GenBank/DDBJ whole genome shotgun (WGS) entry which is preliminary data.</text>
</comment>
<evidence type="ECO:0000313" key="16">
    <source>
        <dbReference type="Proteomes" id="UP001164929"/>
    </source>
</evidence>
<organism evidence="15 16">
    <name type="scientific">Populus alba x Populus x berolinensis</name>
    <dbReference type="NCBI Taxonomy" id="444605"/>
    <lineage>
        <taxon>Eukaryota</taxon>
        <taxon>Viridiplantae</taxon>
        <taxon>Streptophyta</taxon>
        <taxon>Embryophyta</taxon>
        <taxon>Tracheophyta</taxon>
        <taxon>Spermatophyta</taxon>
        <taxon>Magnoliopsida</taxon>
        <taxon>eudicotyledons</taxon>
        <taxon>Gunneridae</taxon>
        <taxon>Pentapetalae</taxon>
        <taxon>rosids</taxon>
        <taxon>fabids</taxon>
        <taxon>Malpighiales</taxon>
        <taxon>Salicaceae</taxon>
        <taxon>Saliceae</taxon>
        <taxon>Populus</taxon>
    </lineage>
</organism>
<keyword evidence="3" id="KW-0813">Transport</keyword>
<dbReference type="GO" id="GO:0005227">
    <property type="term" value="F:calcium-activated cation channel activity"/>
    <property type="evidence" value="ECO:0007669"/>
    <property type="project" value="InterPro"/>
</dbReference>
<feature type="domain" description="CSC1/OSCA1-like cytosolic" evidence="14">
    <location>
        <begin position="909"/>
        <end position="1076"/>
    </location>
</feature>
<accession>A0AAD6WIJ6</accession>
<feature type="transmembrane region" description="Helical" evidence="11">
    <location>
        <begin position="81"/>
        <end position="107"/>
    </location>
</feature>
<evidence type="ECO:0000256" key="3">
    <source>
        <dbReference type="ARBA" id="ARBA00022448"/>
    </source>
</evidence>
<keyword evidence="16" id="KW-1185">Reference proteome</keyword>
<feature type="transmembrane region" description="Helical" evidence="11">
    <location>
        <begin position="1337"/>
        <end position="1358"/>
    </location>
</feature>
<keyword evidence="7" id="KW-0406">Ion transport</keyword>
<feature type="domain" description="CSC1/OSCA1-like N-terminal transmembrane" evidence="13">
    <location>
        <begin position="725"/>
        <end position="887"/>
    </location>
</feature>
<evidence type="ECO:0000256" key="2">
    <source>
        <dbReference type="ARBA" id="ARBA00007779"/>
    </source>
</evidence>
<feature type="domain" description="CSC1/OSCA1-like 7TM region" evidence="12">
    <location>
        <begin position="367"/>
        <end position="638"/>
    </location>
</feature>
<feature type="transmembrane region" description="Helical" evidence="11">
    <location>
        <begin position="567"/>
        <end position="597"/>
    </location>
</feature>
<feature type="domain" description="CSC1/OSCA1-like cytosolic" evidence="14">
    <location>
        <begin position="189"/>
        <end position="356"/>
    </location>
</feature>